<comment type="function">
    <text evidence="5">S-adenosyl-L-methionine-dependent protein methyltransferase that trimethylates the N-terminal glycine 'Gly-2' of elongation factor 1-alpha, before also catalyzing the mono- and dimethylation of 'Lys-3'.</text>
</comment>
<dbReference type="PROSITE" id="PS51560">
    <property type="entry name" value="SAM_MT_NNT1"/>
    <property type="match status" value="1"/>
</dbReference>
<evidence type="ECO:0000256" key="3">
    <source>
        <dbReference type="ARBA" id="ARBA00022679"/>
    </source>
</evidence>
<dbReference type="EMBL" id="JAWDJX010000025">
    <property type="protein sequence ID" value="KAK3051545.1"/>
    <property type="molecule type" value="Genomic_DNA"/>
</dbReference>
<reference evidence="6" key="1">
    <citation type="submission" date="2023-04" db="EMBL/GenBank/DDBJ databases">
        <title>Black Yeasts Isolated from many extreme environments.</title>
        <authorList>
            <person name="Coleine C."/>
            <person name="Stajich J.E."/>
            <person name="Selbmann L."/>
        </authorList>
    </citation>
    <scope>NUCLEOTIDE SEQUENCE</scope>
    <source>
        <strain evidence="6">CCFEE 5312</strain>
    </source>
</reference>
<dbReference type="Pfam" id="PF10294">
    <property type="entry name" value="Methyltransf_16"/>
    <property type="match status" value="1"/>
</dbReference>
<keyword evidence="3 5" id="KW-0808">Transferase</keyword>
<dbReference type="AlphaFoldDB" id="A0AAJ0G744"/>
<keyword evidence="1 5" id="KW-0963">Cytoplasm</keyword>
<evidence type="ECO:0000313" key="6">
    <source>
        <dbReference type="EMBL" id="KAK3051545.1"/>
    </source>
</evidence>
<evidence type="ECO:0000256" key="2">
    <source>
        <dbReference type="ARBA" id="ARBA00022603"/>
    </source>
</evidence>
<evidence type="ECO:0000313" key="7">
    <source>
        <dbReference type="Proteomes" id="UP001271007"/>
    </source>
</evidence>
<dbReference type="PANTHER" id="PTHR14614:SF10">
    <property type="entry name" value="PROTEIN N-TERMINAL AND LYSINE N-METHYLTRANSFERASE EFM7"/>
    <property type="match status" value="1"/>
</dbReference>
<comment type="caution">
    <text evidence="6">The sequence shown here is derived from an EMBL/GenBank/DDBJ whole genome shotgun (WGS) entry which is preliminary data.</text>
</comment>
<feature type="binding site" evidence="5">
    <location>
        <begin position="86"/>
        <end position="88"/>
    </location>
    <ligand>
        <name>S-adenosyl-L-methionine</name>
        <dbReference type="ChEBI" id="CHEBI:59789"/>
    </ligand>
</feature>
<dbReference type="SUPFAM" id="SSF53335">
    <property type="entry name" value="S-adenosyl-L-methionine-dependent methyltransferases"/>
    <property type="match status" value="1"/>
</dbReference>
<dbReference type="Gene3D" id="3.40.50.150">
    <property type="entry name" value="Vaccinia Virus protein VP39"/>
    <property type="match status" value="1"/>
</dbReference>
<keyword evidence="7" id="KW-1185">Reference proteome</keyword>
<dbReference type="PANTHER" id="PTHR14614">
    <property type="entry name" value="HEPATOCELLULAR CARCINOMA-ASSOCIATED ANTIGEN"/>
    <property type="match status" value="1"/>
</dbReference>
<feature type="binding site" evidence="5">
    <location>
        <position position="163"/>
    </location>
    <ligand>
        <name>S-adenosyl-L-methionine</name>
        <dbReference type="ChEBI" id="CHEBI:59789"/>
    </ligand>
</feature>
<comment type="subcellular location">
    <subcellularLocation>
        <location evidence="5">Cytoplasm</location>
    </subcellularLocation>
</comment>
<evidence type="ECO:0000256" key="1">
    <source>
        <dbReference type="ARBA" id="ARBA00022490"/>
    </source>
</evidence>
<dbReference type="InterPro" id="IPR019410">
    <property type="entry name" value="Methyltransf_16"/>
</dbReference>
<dbReference type="HAMAP" id="MF_03223">
    <property type="entry name" value="Methyltr_EFM7"/>
    <property type="match status" value="1"/>
</dbReference>
<name>A0AAJ0G744_9PEZI</name>
<accession>A0AAJ0G744</accession>
<keyword evidence="2 5" id="KW-0489">Methyltransferase</keyword>
<evidence type="ECO:0000256" key="5">
    <source>
        <dbReference type="HAMAP-Rule" id="MF_03223"/>
    </source>
</evidence>
<dbReference type="CDD" id="cd02440">
    <property type="entry name" value="AdoMet_MTases"/>
    <property type="match status" value="1"/>
</dbReference>
<proteinExistence type="inferred from homology"/>
<dbReference type="InterPro" id="IPR029063">
    <property type="entry name" value="SAM-dependent_MTases_sf"/>
</dbReference>
<dbReference type="InterPro" id="IPR025784">
    <property type="entry name" value="EFM7"/>
</dbReference>
<feature type="binding site" evidence="5">
    <location>
        <position position="139"/>
    </location>
    <ligand>
        <name>S-adenosyl-L-methionine</name>
        <dbReference type="ChEBI" id="CHEBI:59789"/>
    </ligand>
</feature>
<keyword evidence="4 5" id="KW-0949">S-adenosyl-L-methionine</keyword>
<gene>
    <name evidence="5 6" type="primary">EFM7</name>
    <name evidence="6" type="ORF">LTR09_007200</name>
</gene>
<comment type="similarity">
    <text evidence="5">Belongs to the class I-like SAM-binding methyltransferase superfamily. EFM7 family.</text>
</comment>
<dbReference type="EC" id="2.1.1.-" evidence="5"/>
<protein>
    <recommendedName>
        <fullName evidence="5">Protein N-terminal and lysine N-methyltransferase EFM7</fullName>
        <ecNumber evidence="5">2.1.1.-</ecNumber>
    </recommendedName>
    <alternativeName>
        <fullName evidence="5">Elongation factor methyltransferase 7</fullName>
    </alternativeName>
</protein>
<sequence>MADEAVSDVEDAGLGMFKEPEDFYEPEKQLTTVTHTTSSGQELSLRLLGHSPLWGHLLWQAALIISTYLETHAPTLLHSRSALELGAGAGLPSIIAALNGAKCVVATDYPDADLIDNLRHNMTSNCAEPSNVHVEGYLWGADTAKLTQYLPSGETRFDTLILADLLFNHSEHRKLLSTILQTLRKGANSQALVFFTPYRPHLFEADMAFFPLCTQAGLRVEKVLETKMEKVMFPEDKGDEKLRRTVFGYCVTWDEGGGRAGGG</sequence>
<feature type="binding site" evidence="5">
    <location>
        <position position="59"/>
    </location>
    <ligand>
        <name>S-adenosyl-L-methionine</name>
        <dbReference type="ChEBI" id="CHEBI:59789"/>
    </ligand>
</feature>
<evidence type="ECO:0000256" key="4">
    <source>
        <dbReference type="ARBA" id="ARBA00022691"/>
    </source>
</evidence>
<dbReference type="Proteomes" id="UP001271007">
    <property type="component" value="Unassembled WGS sequence"/>
</dbReference>
<dbReference type="GO" id="GO:0071885">
    <property type="term" value="F:N-terminal protein N-methyltransferase activity"/>
    <property type="evidence" value="ECO:0007669"/>
    <property type="project" value="UniProtKB-UniRule"/>
</dbReference>
<dbReference type="GO" id="GO:0032259">
    <property type="term" value="P:methylation"/>
    <property type="evidence" value="ECO:0007669"/>
    <property type="project" value="UniProtKB-KW"/>
</dbReference>
<feature type="binding site" evidence="5">
    <location>
        <position position="108"/>
    </location>
    <ligand>
        <name>S-adenosyl-L-methionine</name>
        <dbReference type="ChEBI" id="CHEBI:59789"/>
    </ligand>
</feature>
<dbReference type="GO" id="GO:0005737">
    <property type="term" value="C:cytoplasm"/>
    <property type="evidence" value="ECO:0007669"/>
    <property type="project" value="UniProtKB-SubCell"/>
</dbReference>
<organism evidence="6 7">
    <name type="scientific">Extremus antarcticus</name>
    <dbReference type="NCBI Taxonomy" id="702011"/>
    <lineage>
        <taxon>Eukaryota</taxon>
        <taxon>Fungi</taxon>
        <taxon>Dikarya</taxon>
        <taxon>Ascomycota</taxon>
        <taxon>Pezizomycotina</taxon>
        <taxon>Dothideomycetes</taxon>
        <taxon>Dothideomycetidae</taxon>
        <taxon>Mycosphaerellales</taxon>
        <taxon>Extremaceae</taxon>
        <taxon>Extremus</taxon>
    </lineage>
</organism>
<dbReference type="GO" id="GO:0016279">
    <property type="term" value="F:protein-lysine N-methyltransferase activity"/>
    <property type="evidence" value="ECO:0007669"/>
    <property type="project" value="UniProtKB-UniRule"/>
</dbReference>